<name>A0A238BXS3_9BILA</name>
<dbReference type="OrthoDB" id="5835337at2759"/>
<evidence type="ECO:0000256" key="1">
    <source>
        <dbReference type="SAM" id="Phobius"/>
    </source>
</evidence>
<gene>
    <name evidence="2" type="ORF">X798_02920</name>
</gene>
<sequence length="314" mass="36439">MNKMLPTTIVRITLFILFLQLLLCGAALITNLYSSLRFIPYRKILPNFMQSYGLFSGVFIINLYATFITIIASFRIHKFCFAEEMRILKNFLDFKLLKYELVTSSIATLGSSFILFILCSNWRKPIQNNILYAIKQAISDNDYAQDINIIQQKFQCCGISIQGAESNLIWLHYLLPDIAFEENLYNKTRSLPWSCCRSDYRFMHCDQFAYERFIVSFNDTNFLRIPSYATRFKKNWGCTSLGDCKQRREIALNSVYKRDCAQAFYQAFKTGFFYLNGAMSLVLGLCMISGLIMTNHCQTVFLRENNSGIPTPLF</sequence>
<evidence type="ECO:0000313" key="3">
    <source>
        <dbReference type="Proteomes" id="UP000242913"/>
    </source>
</evidence>
<dbReference type="Gene3D" id="1.10.1450.10">
    <property type="entry name" value="Tetraspanin"/>
    <property type="match status" value="1"/>
</dbReference>
<reference evidence="2 3" key="1">
    <citation type="submission" date="2015-12" db="EMBL/GenBank/DDBJ databases">
        <title>Draft genome of the nematode, Onchocerca flexuosa.</title>
        <authorList>
            <person name="Mitreva M."/>
        </authorList>
    </citation>
    <scope>NUCLEOTIDE SEQUENCE [LARGE SCALE GENOMIC DNA]</scope>
    <source>
        <strain evidence="2">Red Deer</strain>
    </source>
</reference>
<evidence type="ECO:0008006" key="4">
    <source>
        <dbReference type="Google" id="ProtNLM"/>
    </source>
</evidence>
<keyword evidence="1" id="KW-0812">Transmembrane</keyword>
<keyword evidence="3" id="KW-1185">Reference proteome</keyword>
<feature type="transmembrane region" description="Helical" evidence="1">
    <location>
        <begin position="272"/>
        <end position="293"/>
    </location>
</feature>
<feature type="transmembrane region" description="Helical" evidence="1">
    <location>
        <begin position="54"/>
        <end position="76"/>
    </location>
</feature>
<dbReference type="InterPro" id="IPR008952">
    <property type="entry name" value="Tetraspanin_EC2_sf"/>
</dbReference>
<keyword evidence="1" id="KW-1133">Transmembrane helix</keyword>
<dbReference type="AlphaFoldDB" id="A0A238BXS3"/>
<protein>
    <recommendedName>
        <fullName evidence="4">Tetraspanin</fullName>
    </recommendedName>
</protein>
<feature type="transmembrane region" description="Helical" evidence="1">
    <location>
        <begin position="12"/>
        <end position="33"/>
    </location>
</feature>
<accession>A0A238BXS3</accession>
<organism evidence="2 3">
    <name type="scientific">Onchocerca flexuosa</name>
    <dbReference type="NCBI Taxonomy" id="387005"/>
    <lineage>
        <taxon>Eukaryota</taxon>
        <taxon>Metazoa</taxon>
        <taxon>Ecdysozoa</taxon>
        <taxon>Nematoda</taxon>
        <taxon>Chromadorea</taxon>
        <taxon>Rhabditida</taxon>
        <taxon>Spirurina</taxon>
        <taxon>Spiruromorpha</taxon>
        <taxon>Filarioidea</taxon>
        <taxon>Onchocercidae</taxon>
        <taxon>Onchocerca</taxon>
    </lineage>
</organism>
<dbReference type="GO" id="GO:0016020">
    <property type="term" value="C:membrane"/>
    <property type="evidence" value="ECO:0007669"/>
    <property type="project" value="InterPro"/>
</dbReference>
<dbReference type="EMBL" id="KZ269989">
    <property type="protein sequence ID" value="OZC10071.1"/>
    <property type="molecule type" value="Genomic_DNA"/>
</dbReference>
<keyword evidence="1" id="KW-0472">Membrane</keyword>
<proteinExistence type="predicted"/>
<evidence type="ECO:0000313" key="2">
    <source>
        <dbReference type="EMBL" id="OZC10071.1"/>
    </source>
</evidence>
<dbReference type="Proteomes" id="UP000242913">
    <property type="component" value="Unassembled WGS sequence"/>
</dbReference>
<feature type="transmembrane region" description="Helical" evidence="1">
    <location>
        <begin position="96"/>
        <end position="118"/>
    </location>
</feature>